<dbReference type="EMBL" id="LR797460">
    <property type="protein sequence ID" value="CAB4218487.1"/>
    <property type="molecule type" value="Genomic_DNA"/>
</dbReference>
<dbReference type="Gene3D" id="3.90.320.10">
    <property type="match status" value="1"/>
</dbReference>
<accession>A0A6J5SVM4</accession>
<organism evidence="1">
    <name type="scientific">uncultured Caudovirales phage</name>
    <dbReference type="NCBI Taxonomy" id="2100421"/>
    <lineage>
        <taxon>Viruses</taxon>
        <taxon>Duplodnaviria</taxon>
        <taxon>Heunggongvirae</taxon>
        <taxon>Uroviricota</taxon>
        <taxon>Caudoviricetes</taxon>
        <taxon>Peduoviridae</taxon>
        <taxon>Maltschvirus</taxon>
        <taxon>Maltschvirus maltsch</taxon>
    </lineage>
</organism>
<sequence length="218" mass="25584">MIGEDSYYLRPEVSNSDLTELWKLFLPYQHVIDLTQAYRFGNLVDAMLTETHRVDHLRLRVDDEQFTKEEWALAYNMVKAFRADDFCNLMLKQSSGQNVCRKTLDITYEDIPFSLIARCKFDLMNLPAKIGGEIKTTVATSQEQFEKLIEHFDYDRAGSWYIDIAEITRYIIIGISKKPPHKIFKVFVKPGDPLYLQGKEKYQKLSFKWFSLMEGIEL</sequence>
<protein>
    <submittedName>
        <fullName evidence="1">Exodeoxyribonuclease 8, PDDEXK-like domain containing protein</fullName>
    </submittedName>
</protein>
<reference evidence="1" key="1">
    <citation type="submission" date="2020-05" db="EMBL/GenBank/DDBJ databases">
        <authorList>
            <person name="Chiriac C."/>
            <person name="Salcher M."/>
            <person name="Ghai R."/>
            <person name="Kavagutti S V."/>
        </authorList>
    </citation>
    <scope>NUCLEOTIDE SEQUENCE</scope>
</reference>
<dbReference type="InterPro" id="IPR011604">
    <property type="entry name" value="PDDEXK-like_dom_sf"/>
</dbReference>
<evidence type="ECO:0000313" key="1">
    <source>
        <dbReference type="EMBL" id="CAB4218487.1"/>
    </source>
</evidence>
<proteinExistence type="predicted"/>
<name>A0A6J5SVM4_9CAUD</name>
<gene>
    <name evidence="1" type="ORF">UFOVP1596_24</name>
</gene>